<feature type="chain" id="PRO_5047118630" evidence="3">
    <location>
        <begin position="25"/>
        <end position="659"/>
    </location>
</feature>
<dbReference type="PANTHER" id="PTHR16267">
    <property type="entry name" value="BANK1/PIK3AP1 FAMILY MEMBER"/>
    <property type="match status" value="1"/>
</dbReference>
<dbReference type="OMA" id="YYTSMGE"/>
<feature type="region of interest" description="Disordered" evidence="2">
    <location>
        <begin position="463"/>
        <end position="484"/>
    </location>
</feature>
<dbReference type="Pfam" id="PF14545">
    <property type="entry name" value="DBB"/>
    <property type="match status" value="1"/>
</dbReference>
<dbReference type="GO" id="GO:0036312">
    <property type="term" value="F:phosphatidylinositol 3-kinase regulatory subunit binding"/>
    <property type="evidence" value="ECO:0007669"/>
    <property type="project" value="TreeGrafter"/>
</dbReference>
<keyword evidence="6" id="KW-1185">Reference proteome</keyword>
<organism evidence="5 6">
    <name type="scientific">Amphilophus citrinellus</name>
    <name type="common">Midas cichlid</name>
    <name type="synonym">Cichlasoma citrinellum</name>
    <dbReference type="NCBI Taxonomy" id="61819"/>
    <lineage>
        <taxon>Eukaryota</taxon>
        <taxon>Metazoa</taxon>
        <taxon>Chordata</taxon>
        <taxon>Craniata</taxon>
        <taxon>Vertebrata</taxon>
        <taxon>Euteleostomi</taxon>
        <taxon>Actinopterygii</taxon>
        <taxon>Neopterygii</taxon>
        <taxon>Teleostei</taxon>
        <taxon>Neoteleostei</taxon>
        <taxon>Acanthomorphata</taxon>
        <taxon>Ovalentaria</taxon>
        <taxon>Cichlomorphae</taxon>
        <taxon>Cichliformes</taxon>
        <taxon>Cichlidae</taxon>
        <taxon>New World cichlids</taxon>
        <taxon>Cichlasomatinae</taxon>
        <taxon>Heroini</taxon>
        <taxon>Amphilophus</taxon>
    </lineage>
</organism>
<evidence type="ECO:0000313" key="6">
    <source>
        <dbReference type="Proteomes" id="UP000261340"/>
    </source>
</evidence>
<dbReference type="STRING" id="61819.ENSACIP00000003948"/>
<keyword evidence="3" id="KW-0732">Signal</keyword>
<evidence type="ECO:0000256" key="1">
    <source>
        <dbReference type="ARBA" id="ARBA00022553"/>
    </source>
</evidence>
<proteinExistence type="predicted"/>
<feature type="domain" description="DBB" evidence="4">
    <location>
        <begin position="136"/>
        <end position="273"/>
    </location>
</feature>
<feature type="compositionally biased region" description="Low complexity" evidence="2">
    <location>
        <begin position="641"/>
        <end position="659"/>
    </location>
</feature>
<dbReference type="SMART" id="SM01282">
    <property type="entry name" value="DBB"/>
    <property type="match status" value="1"/>
</dbReference>
<accession>A0A3Q0R1M0</accession>
<name>A0A3Q0R1M0_AMPCI</name>
<evidence type="ECO:0000313" key="5">
    <source>
        <dbReference type="Ensembl" id="ENSACIP00000003948.1"/>
    </source>
</evidence>
<dbReference type="Proteomes" id="UP000261340">
    <property type="component" value="Unplaced"/>
</dbReference>
<dbReference type="AlphaFoldDB" id="A0A3Q0R1M0"/>
<keyword evidence="1" id="KW-0597">Phosphoprotein</keyword>
<dbReference type="GO" id="GO:0005102">
    <property type="term" value="F:signaling receptor binding"/>
    <property type="evidence" value="ECO:0007669"/>
    <property type="project" value="TreeGrafter"/>
</dbReference>
<feature type="signal peptide" evidence="3">
    <location>
        <begin position="1"/>
        <end position="24"/>
    </location>
</feature>
<evidence type="ECO:0000259" key="4">
    <source>
        <dbReference type="PROSITE" id="PS51376"/>
    </source>
</evidence>
<dbReference type="InterPro" id="IPR017893">
    <property type="entry name" value="DBB_domain"/>
</dbReference>
<feature type="region of interest" description="Disordered" evidence="2">
    <location>
        <begin position="639"/>
        <end position="659"/>
    </location>
</feature>
<evidence type="ECO:0000256" key="2">
    <source>
        <dbReference type="SAM" id="MobiDB-lite"/>
    </source>
</evidence>
<dbReference type="Gene3D" id="3.40.50.10140">
    <property type="entry name" value="Toll/interleukin-1 receptor homology (TIR) domain"/>
    <property type="match status" value="1"/>
</dbReference>
<dbReference type="Pfam" id="PF18567">
    <property type="entry name" value="TIR_3"/>
    <property type="match status" value="1"/>
</dbReference>
<dbReference type="PROSITE" id="PS51376">
    <property type="entry name" value="DBB"/>
    <property type="match status" value="1"/>
</dbReference>
<dbReference type="InterPro" id="IPR035897">
    <property type="entry name" value="Toll_tir_struct_dom_sf"/>
</dbReference>
<dbReference type="GeneTree" id="ENSGT00390000008787"/>
<dbReference type="PANTHER" id="PTHR16267:SF12">
    <property type="entry name" value="PHOSPHOINOSITIDE 3-KINASE ADAPTER PROTEIN 1"/>
    <property type="match status" value="1"/>
</dbReference>
<dbReference type="Ensembl" id="ENSACIT00000004080.1">
    <property type="protein sequence ID" value="ENSACIP00000003948.1"/>
    <property type="gene ID" value="ENSACIG00000003109.1"/>
</dbReference>
<dbReference type="GO" id="GO:0005829">
    <property type="term" value="C:cytosol"/>
    <property type="evidence" value="ECO:0007669"/>
    <property type="project" value="TreeGrafter"/>
</dbReference>
<reference evidence="5" key="1">
    <citation type="submission" date="2025-08" db="UniProtKB">
        <authorList>
            <consortium name="Ensembl"/>
        </authorList>
    </citation>
    <scope>IDENTIFICATION</scope>
</reference>
<dbReference type="InterPro" id="IPR041340">
    <property type="entry name" value="PIK3AP1_TIR"/>
</dbReference>
<protein>
    <submittedName>
        <fullName evidence="5">Phosphoinositide-3-kinase adaptor protein 1</fullName>
    </submittedName>
</protein>
<reference evidence="5" key="2">
    <citation type="submission" date="2025-09" db="UniProtKB">
        <authorList>
            <consortium name="Ensembl"/>
        </authorList>
    </citation>
    <scope>IDENTIFICATION</scope>
</reference>
<evidence type="ECO:0000256" key="3">
    <source>
        <dbReference type="SAM" id="SignalP"/>
    </source>
</evidence>
<sequence>MSLSGWLWLRWYTYELLILHTTEAQEWASYLQQILKSSRKFNKKSILLYAISTDDQLHGYNFEYFQSCKCIVLLLSGLLLDILCDHELQEALQGLLYPPHRVVAFLCGVSEDEMLTEIFQDWPSWRKLHAEDEPEVAPEVAPEEQDENTLFIIFKDKVDDQSVPEVEFSSENAPAKRMPATVENEYTISVTAPDMHAGIVFLTMYTGQSCVSLTPVTYYTSMGEVSRYLENATDPVNFICQAFNLTANATESLDSMLSDSLKSRIPATGLQLFGIRQIEEDNMAAYQRNDELPTLLHFSAKYGLKKLTTILLQCPGALQAYSVMNKNGDYPNTLAEKSGFNDLRQFMDEFVETADLLKCHFEDTINTDESAEVYEMMSTSSQDIMMKYSGCTEDIYESMLGINPECAEDLCKCDIDNNAYCKTGSKEKVEHNNFDEIEEEEDPYNICPEDIYDTVDENSTYKPVVLNRPPAPIPRPETETELEKSTTYISRGTVVKCHRVLKLPFFNEMTSFSSHSALSVAELPVPAYDPYAGMKTPGQRQLISLQERVKVGEITVDEAVQEFKAWQFDHERRANSIRYQQENLKKLRDSITRRHKEREKTGKELGKIIYFLIMTLECAVYESAPRAAAPPPPVAQVIQRGSWKTGSTSSTSSESKCLF</sequence>
<dbReference type="InterPro" id="IPR052446">
    <property type="entry name" value="B-cell_PI3K-Signaling_Adptrs"/>
</dbReference>